<comment type="caution">
    <text evidence="7">The sequence shown here is derived from an EMBL/GenBank/DDBJ whole genome shotgun (WGS) entry which is preliminary data.</text>
</comment>
<keyword evidence="2" id="KW-0813">Transport</keyword>
<protein>
    <submittedName>
        <fullName evidence="7">ABC transporter ATP-binding protein</fullName>
    </submittedName>
</protein>
<proteinExistence type="inferred from homology"/>
<evidence type="ECO:0000256" key="1">
    <source>
        <dbReference type="ARBA" id="ARBA00005417"/>
    </source>
</evidence>
<evidence type="ECO:0000256" key="2">
    <source>
        <dbReference type="ARBA" id="ARBA00022448"/>
    </source>
</evidence>
<gene>
    <name evidence="7" type="ORF">FEK34_19465</name>
</gene>
<sequence length="331" mass="34423">MSAARPQAFAVRGLTKRYDLTEAVREVSFTVAPGTVAALVGPEDAGKTTVVGVLLGLLEPTAGAVQAGGFDVDNRPDYAPVVGGVLDPRGLHPGRTIRDHLRIYAAAAGLPDRRVREVLDVTGLSDFAGTKPDGLSPGRQLRAAIATALLPNPQLLVLDDPTLELDSVEHAWLTDFLRGYAGRGGSALVTARSLAAVLPFTDNIVVLSEGSVVYQGSPSRLRRNNPDRLVVATSSAIALATALAVAGYTDAVIRQDGRLAVAEASQDQILAVAGAAGVRVDSIVADLIHPDRVLASLTAASRHRPVVTGTAAPPHPARPPQPSPMPYGIPR</sequence>
<dbReference type="RefSeq" id="WP_138449547.1">
    <property type="nucleotide sequence ID" value="NZ_VBUT01000007.1"/>
</dbReference>
<evidence type="ECO:0000313" key="7">
    <source>
        <dbReference type="EMBL" id="TLF75933.1"/>
    </source>
</evidence>
<evidence type="ECO:0000256" key="4">
    <source>
        <dbReference type="ARBA" id="ARBA00022840"/>
    </source>
</evidence>
<dbReference type="PROSITE" id="PS50893">
    <property type="entry name" value="ABC_TRANSPORTER_2"/>
    <property type="match status" value="1"/>
</dbReference>
<dbReference type="InterPro" id="IPR027417">
    <property type="entry name" value="P-loop_NTPase"/>
</dbReference>
<keyword evidence="3" id="KW-0547">Nucleotide-binding</keyword>
<dbReference type="SMART" id="SM00382">
    <property type="entry name" value="AAA"/>
    <property type="match status" value="1"/>
</dbReference>
<name>A0A5R8NJZ0_9NOCA</name>
<feature type="domain" description="ABC transporter" evidence="6">
    <location>
        <begin position="9"/>
        <end position="234"/>
    </location>
</feature>
<dbReference type="PANTHER" id="PTHR43335">
    <property type="entry name" value="ABC TRANSPORTER, ATP-BINDING PROTEIN"/>
    <property type="match status" value="1"/>
</dbReference>
<dbReference type="AlphaFoldDB" id="A0A5R8NJZ0"/>
<feature type="region of interest" description="Disordered" evidence="5">
    <location>
        <begin position="305"/>
        <end position="331"/>
    </location>
</feature>
<comment type="similarity">
    <text evidence="1">Belongs to the ABC transporter superfamily.</text>
</comment>
<dbReference type="GO" id="GO:0005524">
    <property type="term" value="F:ATP binding"/>
    <property type="evidence" value="ECO:0007669"/>
    <property type="project" value="UniProtKB-KW"/>
</dbReference>
<dbReference type="InterPro" id="IPR003593">
    <property type="entry name" value="AAA+_ATPase"/>
</dbReference>
<dbReference type="SUPFAM" id="SSF52540">
    <property type="entry name" value="P-loop containing nucleoside triphosphate hydrolases"/>
    <property type="match status" value="1"/>
</dbReference>
<dbReference type="PANTHER" id="PTHR43335:SF4">
    <property type="entry name" value="ABC TRANSPORTER, ATP-BINDING PROTEIN"/>
    <property type="match status" value="1"/>
</dbReference>
<accession>A0A5R8NJZ0</accession>
<reference evidence="7 8" key="1">
    <citation type="submission" date="2019-05" db="EMBL/GenBank/DDBJ databases">
        <title>Genomes sequences of two Nocardia cyriacigeorgica environmental isolates, type strains Nocardia asteroides ATCC 19247 and Nocardia cyriacigeorgica DSM 44484.</title>
        <authorList>
            <person name="Vautrin F."/>
            <person name="Bergeron E."/>
            <person name="Dubost A."/>
            <person name="Abrouk D."/>
            <person name="Rodriguez Nava V."/>
            <person name="Pujic P."/>
        </authorList>
    </citation>
    <scope>NUCLEOTIDE SEQUENCE [LARGE SCALE GENOMIC DNA]</scope>
    <source>
        <strain evidence="7 8">EML 446</strain>
    </source>
</reference>
<evidence type="ECO:0000256" key="3">
    <source>
        <dbReference type="ARBA" id="ARBA00022741"/>
    </source>
</evidence>
<keyword evidence="4 7" id="KW-0067">ATP-binding</keyword>
<dbReference type="InterPro" id="IPR003439">
    <property type="entry name" value="ABC_transporter-like_ATP-bd"/>
</dbReference>
<dbReference type="Proteomes" id="UP000306378">
    <property type="component" value="Unassembled WGS sequence"/>
</dbReference>
<dbReference type="EMBL" id="VBUT01000007">
    <property type="protein sequence ID" value="TLF75933.1"/>
    <property type="molecule type" value="Genomic_DNA"/>
</dbReference>
<dbReference type="Gene3D" id="3.40.50.300">
    <property type="entry name" value="P-loop containing nucleotide triphosphate hydrolases"/>
    <property type="match status" value="1"/>
</dbReference>
<dbReference type="Pfam" id="PF00005">
    <property type="entry name" value="ABC_tran"/>
    <property type="match status" value="1"/>
</dbReference>
<evidence type="ECO:0000259" key="6">
    <source>
        <dbReference type="PROSITE" id="PS50893"/>
    </source>
</evidence>
<organism evidence="7 8">
    <name type="scientific">Nocardia cyriacigeorgica</name>
    <dbReference type="NCBI Taxonomy" id="135487"/>
    <lineage>
        <taxon>Bacteria</taxon>
        <taxon>Bacillati</taxon>
        <taxon>Actinomycetota</taxon>
        <taxon>Actinomycetes</taxon>
        <taxon>Mycobacteriales</taxon>
        <taxon>Nocardiaceae</taxon>
        <taxon>Nocardia</taxon>
    </lineage>
</organism>
<dbReference type="GO" id="GO:0016887">
    <property type="term" value="F:ATP hydrolysis activity"/>
    <property type="evidence" value="ECO:0007669"/>
    <property type="project" value="InterPro"/>
</dbReference>
<evidence type="ECO:0000313" key="8">
    <source>
        <dbReference type="Proteomes" id="UP000306378"/>
    </source>
</evidence>
<evidence type="ECO:0000256" key="5">
    <source>
        <dbReference type="SAM" id="MobiDB-lite"/>
    </source>
</evidence>
<feature type="compositionally biased region" description="Pro residues" evidence="5">
    <location>
        <begin position="313"/>
        <end position="331"/>
    </location>
</feature>